<dbReference type="GO" id="GO:0005829">
    <property type="term" value="C:cytosol"/>
    <property type="evidence" value="ECO:0007669"/>
    <property type="project" value="TreeGrafter"/>
</dbReference>
<evidence type="ECO:0000313" key="3">
    <source>
        <dbReference type="Proteomes" id="UP000238954"/>
    </source>
</evidence>
<dbReference type="InterPro" id="IPR029039">
    <property type="entry name" value="Flavoprotein-like_sf"/>
</dbReference>
<dbReference type="Pfam" id="PF03358">
    <property type="entry name" value="FMN_red"/>
    <property type="match status" value="1"/>
</dbReference>
<dbReference type="GO" id="GO:0016491">
    <property type="term" value="F:oxidoreductase activity"/>
    <property type="evidence" value="ECO:0007669"/>
    <property type="project" value="InterPro"/>
</dbReference>
<dbReference type="EMBL" id="PHFW01000002">
    <property type="protein sequence ID" value="PQM27688.1"/>
    <property type="molecule type" value="Genomic_DNA"/>
</dbReference>
<evidence type="ECO:0000313" key="2">
    <source>
        <dbReference type="EMBL" id="PQM27688.1"/>
    </source>
</evidence>
<dbReference type="PANTHER" id="PTHR30543:SF21">
    <property type="entry name" value="NAD(P)H-DEPENDENT FMN REDUCTASE LOT6"/>
    <property type="match status" value="1"/>
</dbReference>
<dbReference type="GO" id="GO:0010181">
    <property type="term" value="F:FMN binding"/>
    <property type="evidence" value="ECO:0007669"/>
    <property type="project" value="TreeGrafter"/>
</dbReference>
<dbReference type="AlphaFoldDB" id="A0A2S8B5S2"/>
<keyword evidence="3" id="KW-1185">Reference proteome</keyword>
<proteinExistence type="predicted"/>
<dbReference type="SUPFAM" id="SSF52218">
    <property type="entry name" value="Flavoproteins"/>
    <property type="match status" value="1"/>
</dbReference>
<gene>
    <name evidence="2" type="ORF">CVO77_03715</name>
</gene>
<feature type="domain" description="NADPH-dependent FMN reductase-like" evidence="1">
    <location>
        <begin position="11"/>
        <end position="164"/>
    </location>
</feature>
<name>A0A2S8B5S2_9SPHN</name>
<comment type="caution">
    <text evidence="2">The sequence shown here is derived from an EMBL/GenBank/DDBJ whole genome shotgun (WGS) entry which is preliminary data.</text>
</comment>
<sequence length="195" mass="20678">MREHAMAQPDLLLLAGGIRSGSLNEKLIGCVSEAARSLGLGATRLTLSDYRLPLFGADALSIDEVPEALALKAVFGRHDAVIIASPEHNGSVTAMLKNALDWMSCPNAGEAPQAYIAFRRKAFGLVSASSSPFGGMRGLSQLRHILTTVQALVVPEQLSVPHAHRAFDEAGRLTDPFLTGLLADLVRSVAGLGRR</sequence>
<protein>
    <submittedName>
        <fullName evidence="2">NADPH-dependent FMN reductase</fullName>
    </submittedName>
</protein>
<dbReference type="Gene3D" id="3.40.50.360">
    <property type="match status" value="1"/>
</dbReference>
<evidence type="ECO:0000259" key="1">
    <source>
        <dbReference type="Pfam" id="PF03358"/>
    </source>
</evidence>
<dbReference type="InterPro" id="IPR005025">
    <property type="entry name" value="FMN_Rdtase-like_dom"/>
</dbReference>
<reference evidence="3" key="1">
    <citation type="submission" date="2017-11" db="EMBL/GenBank/DDBJ databases">
        <title>The complete genome sequence of Sphingopyxis pomeranensis sp. nov. strain WS5A3p.</title>
        <authorList>
            <person name="Kaminski M.A."/>
        </authorList>
    </citation>
    <scope>NUCLEOTIDE SEQUENCE [LARGE SCALE GENOMIC DNA]</scope>
    <source>
        <strain evidence="3">WS5A3p</strain>
    </source>
</reference>
<dbReference type="Proteomes" id="UP000238954">
    <property type="component" value="Chromosome"/>
</dbReference>
<accession>A0A2S8B5S2</accession>
<dbReference type="PANTHER" id="PTHR30543">
    <property type="entry name" value="CHROMATE REDUCTASE"/>
    <property type="match status" value="1"/>
</dbReference>
<dbReference type="InterPro" id="IPR050712">
    <property type="entry name" value="NAD(P)H-dep_reductase"/>
</dbReference>
<organism evidence="2 3">
    <name type="scientific">Sphingopyxis lindanitolerans</name>
    <dbReference type="NCBI Taxonomy" id="2054227"/>
    <lineage>
        <taxon>Bacteria</taxon>
        <taxon>Pseudomonadati</taxon>
        <taxon>Pseudomonadota</taxon>
        <taxon>Alphaproteobacteria</taxon>
        <taxon>Sphingomonadales</taxon>
        <taxon>Sphingomonadaceae</taxon>
        <taxon>Sphingopyxis</taxon>
    </lineage>
</organism>